<dbReference type="AlphaFoldDB" id="A0A931AUY5"/>
<reference evidence="1" key="1">
    <citation type="submission" date="2020-09" db="EMBL/GenBank/DDBJ databases">
        <title>Genomic insights into the novelty and pathogenicity of a unique biofilm-forming Enterococcus sp. bacteria (Enterococcus lacertideformus) identified in reptiles.</title>
        <authorList>
            <person name="Agius J.E."/>
            <person name="Phalen D.N."/>
            <person name="Rose K."/>
            <person name="Eden J.-S."/>
        </authorList>
    </citation>
    <scope>NUCLEOTIDE SEQUENCE</scope>
    <source>
        <strain evidence="1">PHRS 0518</strain>
    </source>
</reference>
<keyword evidence="2" id="KW-1185">Reference proteome</keyword>
<accession>A0A931AUY5</accession>
<protein>
    <submittedName>
        <fullName evidence="1">Uncharacterized protein</fullName>
    </submittedName>
</protein>
<dbReference type="EMBL" id="JADAKE010000009">
    <property type="protein sequence ID" value="MBF8807563.1"/>
    <property type="molecule type" value="Genomic_DNA"/>
</dbReference>
<comment type="caution">
    <text evidence="1">The sequence shown here is derived from an EMBL/GenBank/DDBJ whole genome shotgun (WGS) entry which is preliminary data.</text>
</comment>
<evidence type="ECO:0000313" key="1">
    <source>
        <dbReference type="EMBL" id="MBF8807563.1"/>
    </source>
</evidence>
<organism evidence="1 2">
    <name type="scientific">Enterococcus lacertideformus</name>
    <dbReference type="NCBI Taxonomy" id="2771493"/>
    <lineage>
        <taxon>Bacteria</taxon>
        <taxon>Bacillati</taxon>
        <taxon>Bacillota</taxon>
        <taxon>Bacilli</taxon>
        <taxon>Lactobacillales</taxon>
        <taxon>Enterococcaceae</taxon>
        <taxon>Enterococcus</taxon>
    </lineage>
</organism>
<dbReference type="Proteomes" id="UP000637757">
    <property type="component" value="Unassembled WGS sequence"/>
</dbReference>
<proteinExistence type="predicted"/>
<gene>
    <name evidence="1" type="ORF">IC227_03210</name>
</gene>
<name>A0A931AUY5_9ENTE</name>
<sequence>MKSVIEECAKQVPLTFYDRHERFKKVRRMIKPFAEDLWGGLKEKITSFISQERIERSKLNRLVDELFTQNKQVGAQVVWSLVVYTAGVQINLILNIPHSIVGKVAISNNNVAKRNN</sequence>
<evidence type="ECO:0000313" key="2">
    <source>
        <dbReference type="Proteomes" id="UP000637757"/>
    </source>
</evidence>